<dbReference type="GO" id="GO:0008408">
    <property type="term" value="F:3'-5' exonuclease activity"/>
    <property type="evidence" value="ECO:0007669"/>
    <property type="project" value="InterPro"/>
</dbReference>
<dbReference type="GO" id="GO:0003887">
    <property type="term" value="F:DNA-directed DNA polymerase activity"/>
    <property type="evidence" value="ECO:0007669"/>
    <property type="project" value="UniProtKB-KW"/>
</dbReference>
<dbReference type="InterPro" id="IPR040982">
    <property type="entry name" value="DNA_pol3_finger"/>
</dbReference>
<dbReference type="AlphaFoldDB" id="A0A1J5FKH1"/>
<dbReference type="Gene3D" id="1.10.10.1600">
    <property type="entry name" value="Bacterial DNA polymerase III alpha subunit, thumb domain"/>
    <property type="match status" value="1"/>
</dbReference>
<dbReference type="STRING" id="1805236.AUK13_01635"/>
<dbReference type="Pfam" id="PF17657">
    <property type="entry name" value="DNA_pol3_finger"/>
    <property type="match status" value="1"/>
</dbReference>
<dbReference type="CDD" id="cd04485">
    <property type="entry name" value="DnaE_OBF"/>
    <property type="match status" value="1"/>
</dbReference>
<dbReference type="InterPro" id="IPR029460">
    <property type="entry name" value="DNAPol_HHH"/>
</dbReference>
<keyword evidence="6" id="KW-0235">DNA replication</keyword>
<dbReference type="Pfam" id="PF01336">
    <property type="entry name" value="tRNA_anti-codon"/>
    <property type="match status" value="1"/>
</dbReference>
<feature type="domain" description="Polymerase/histidinol phosphatase N-terminal" evidence="9">
    <location>
        <begin position="5"/>
        <end position="72"/>
    </location>
</feature>
<evidence type="ECO:0000256" key="4">
    <source>
        <dbReference type="ARBA" id="ARBA00022679"/>
    </source>
</evidence>
<dbReference type="NCBIfam" id="TIGR00594">
    <property type="entry name" value="polc"/>
    <property type="match status" value="1"/>
</dbReference>
<dbReference type="EC" id="2.7.7.7" evidence="2"/>
<dbReference type="EMBL" id="MNYR01000024">
    <property type="protein sequence ID" value="OIP56126.1"/>
    <property type="molecule type" value="Genomic_DNA"/>
</dbReference>
<dbReference type="Gene3D" id="3.20.20.140">
    <property type="entry name" value="Metal-dependent hydrolases"/>
    <property type="match status" value="1"/>
</dbReference>
<dbReference type="InterPro" id="IPR004805">
    <property type="entry name" value="DnaE2/DnaE/PolC"/>
</dbReference>
<evidence type="ECO:0000313" key="10">
    <source>
        <dbReference type="EMBL" id="OIP56126.1"/>
    </source>
</evidence>
<keyword evidence="4" id="KW-0808">Transferase</keyword>
<protein>
    <recommendedName>
        <fullName evidence="3">DNA polymerase III subunit alpha</fullName>
        <ecNumber evidence="2">2.7.7.7</ecNumber>
    </recommendedName>
</protein>
<comment type="subcellular location">
    <subcellularLocation>
        <location evidence="1">Cytoplasm</location>
    </subcellularLocation>
</comment>
<dbReference type="NCBIfam" id="NF005298">
    <property type="entry name" value="PRK06826.1"/>
    <property type="match status" value="1"/>
</dbReference>
<evidence type="ECO:0000256" key="6">
    <source>
        <dbReference type="ARBA" id="ARBA00022705"/>
    </source>
</evidence>
<dbReference type="GO" id="GO:0005737">
    <property type="term" value="C:cytoplasm"/>
    <property type="evidence" value="ECO:0007669"/>
    <property type="project" value="UniProtKB-SubCell"/>
</dbReference>
<sequence>MSNFVHLHVHSHYSLLDGLAKIPDLVAKAKEYNMPALALTDHGVMYGALEFYRECMAQGIQPIIGLEAYVAPRLLSNKEPGKDTKYSHLLLLARNEAGYKNLIQLTTLAHLEGFYYKPRIDLEVLKKYSQGLIATTACLKGKVPSLLLANEYQAGREAALEYQKIFGVGDFYLELEHHPEIPQQIAVNQLMIKLSQETHIPLVLTKDSHYLNPDDQEAQDAMVCIQTGKIVDDKKRLDMSNFDMSFTSAESMIKYAADLGVPEAAANTVELSKKCYLKLDLTSWHFPTFDVPEGKNSADYLTELTFAGLKKREGKITPEDKRRLDYELDIIISKQYDHYFLIVADFMNWARSQDIIATTRGSASGSLVSYALGITSVNPLRFNLPFERFLTKKRPTPPDIDCDIQDDRRDQVIDYVRQKYGADKVANIGTFGTMQARAAVRDITRVLGLAYGLGDKISKMIPLGPQGSHVTIDKAKKINHELRQLYQTDAQAKKILDLAERIEGCVRHISVHAAGVVIAPKKLTEYLPLQREPKGEQIITQYDMRSIDPNVEHQTVGLLKADFLGIRNLSILGLAVKIVERTKNKAINLDKLPWDDKKTFKLLSDGKTMGVFQLSSSGMTKNLKDLRPDNIYDIMAMVALYRPGPMEIIPEYIKRKHDPSSVTYPHPLLKNILERTFGLLIYQDDVMLTAMELAGYNAEEADQFRKAMGKKIKELMAKQKDKFIKGCINNSINEIKAREIWGYIEPFAGYGFNKAHSASYAVVAYQTAYMKANFPAEFMAALMTCESGNTDKIAEAVIECEKMGIKVLAPDVNQSLPDFTYISDRQIRFGLAAIKNLGHDIVATIVEERKKNGPYHSLEDFLTRVISKNLNKKSLEALTKAGALDALAERNQILVNINKLLSFIKSHEHQRNTGQFSLFGRTSAANGSRLTLEPAEPAEEKFKLLWEKELLGLYVSSHPFKSLAAHFADSTAKISDILNNQFLAGSLVSVAGIISKIHKIFTKQNELMMFVTLEDITGSLEIIVFPKLLQKNSSPWQEDKFIFATGRLSDKDDLPKILAESVSEIDPDNPAAIIKKNINLNQANRRRALEITILINHKNFNASLHAKLKDIFNAHLGQNRVYLTVSQNSHQRTIATNYYIVWNDSIKSELEELIGQNSIITTPVPAERIDISS</sequence>
<dbReference type="PANTHER" id="PTHR32294">
    <property type="entry name" value="DNA POLYMERASE III SUBUNIT ALPHA"/>
    <property type="match status" value="1"/>
</dbReference>
<comment type="catalytic activity">
    <reaction evidence="8">
        <text>DNA(n) + a 2'-deoxyribonucleoside 5'-triphosphate = DNA(n+1) + diphosphate</text>
        <dbReference type="Rhea" id="RHEA:22508"/>
        <dbReference type="Rhea" id="RHEA-COMP:17339"/>
        <dbReference type="Rhea" id="RHEA-COMP:17340"/>
        <dbReference type="ChEBI" id="CHEBI:33019"/>
        <dbReference type="ChEBI" id="CHEBI:61560"/>
        <dbReference type="ChEBI" id="CHEBI:173112"/>
        <dbReference type="EC" id="2.7.7.7"/>
    </reaction>
</comment>
<dbReference type="Pfam" id="PF02811">
    <property type="entry name" value="PHP"/>
    <property type="match status" value="1"/>
</dbReference>
<dbReference type="InterPro" id="IPR004013">
    <property type="entry name" value="PHP_dom"/>
</dbReference>
<evidence type="ECO:0000256" key="2">
    <source>
        <dbReference type="ARBA" id="ARBA00012417"/>
    </source>
</evidence>
<dbReference type="PANTHER" id="PTHR32294:SF0">
    <property type="entry name" value="DNA POLYMERASE III SUBUNIT ALPHA"/>
    <property type="match status" value="1"/>
</dbReference>
<dbReference type="Pfam" id="PF14579">
    <property type="entry name" value="HHH_6"/>
    <property type="match status" value="1"/>
</dbReference>
<evidence type="ECO:0000259" key="9">
    <source>
        <dbReference type="SMART" id="SM00481"/>
    </source>
</evidence>
<evidence type="ECO:0000256" key="5">
    <source>
        <dbReference type="ARBA" id="ARBA00022695"/>
    </source>
</evidence>
<reference evidence="10 11" key="1">
    <citation type="journal article" date="2016" name="Environ. Microbiol.">
        <title>Genomic resolution of a cold subsurface aquifer community provides metabolic insights for novel microbes adapted to high CO concentrations.</title>
        <authorList>
            <person name="Probst A.J."/>
            <person name="Castelle C.J."/>
            <person name="Singh A."/>
            <person name="Brown C.T."/>
            <person name="Anantharaman K."/>
            <person name="Sharon I."/>
            <person name="Hug L.A."/>
            <person name="Burstein D."/>
            <person name="Emerson J.B."/>
            <person name="Thomas B.C."/>
            <person name="Banfield J.F."/>
        </authorList>
    </citation>
    <scope>NUCLEOTIDE SEQUENCE [LARGE SCALE GENOMIC DNA]</scope>
    <source>
        <strain evidence="10">CG2_30_39_24</strain>
    </source>
</reference>
<gene>
    <name evidence="10" type="ORF">AUK13_01635</name>
</gene>
<proteinExistence type="predicted"/>
<dbReference type="GO" id="GO:0003676">
    <property type="term" value="F:nucleic acid binding"/>
    <property type="evidence" value="ECO:0007669"/>
    <property type="project" value="InterPro"/>
</dbReference>
<dbReference type="InterPro" id="IPR041931">
    <property type="entry name" value="DNA_pol3_alpha_thumb_dom"/>
</dbReference>
<dbReference type="CDD" id="cd12113">
    <property type="entry name" value="PHP_PolIIIA_DnaE3"/>
    <property type="match status" value="1"/>
</dbReference>
<dbReference type="SUPFAM" id="SSF89550">
    <property type="entry name" value="PHP domain-like"/>
    <property type="match status" value="1"/>
</dbReference>
<dbReference type="Gene3D" id="1.10.150.870">
    <property type="match status" value="1"/>
</dbReference>
<accession>A0A1J5FKH1</accession>
<name>A0A1J5FKH1_9BACT</name>
<dbReference type="SMART" id="SM00481">
    <property type="entry name" value="POLIIIAc"/>
    <property type="match status" value="1"/>
</dbReference>
<evidence type="ECO:0000256" key="3">
    <source>
        <dbReference type="ARBA" id="ARBA00019114"/>
    </source>
</evidence>
<keyword evidence="5" id="KW-0548">Nucleotidyltransferase</keyword>
<organism evidence="10 11">
    <name type="scientific">Candidatus Kuenenbacteria bacterium CG2_30_39_24</name>
    <dbReference type="NCBI Taxonomy" id="1805236"/>
    <lineage>
        <taxon>Bacteria</taxon>
        <taxon>Candidatus Kueneniibacteriota</taxon>
    </lineage>
</organism>
<evidence type="ECO:0000256" key="8">
    <source>
        <dbReference type="ARBA" id="ARBA00049244"/>
    </source>
</evidence>
<evidence type="ECO:0000313" key="11">
    <source>
        <dbReference type="Proteomes" id="UP000183922"/>
    </source>
</evidence>
<evidence type="ECO:0000256" key="7">
    <source>
        <dbReference type="ARBA" id="ARBA00022932"/>
    </source>
</evidence>
<dbReference type="InterPro" id="IPR011708">
    <property type="entry name" value="DNA_pol3_alpha_NTPase_dom"/>
</dbReference>
<dbReference type="NCBIfam" id="NF004226">
    <property type="entry name" value="PRK05673.1"/>
    <property type="match status" value="1"/>
</dbReference>
<keyword evidence="7" id="KW-0239">DNA-directed DNA polymerase</keyword>
<dbReference type="InterPro" id="IPR004365">
    <property type="entry name" value="NA-bd_OB_tRNA"/>
</dbReference>
<dbReference type="Proteomes" id="UP000183922">
    <property type="component" value="Unassembled WGS sequence"/>
</dbReference>
<evidence type="ECO:0000256" key="1">
    <source>
        <dbReference type="ARBA" id="ARBA00004496"/>
    </source>
</evidence>
<dbReference type="InterPro" id="IPR016195">
    <property type="entry name" value="Pol/histidinol_Pase-like"/>
</dbReference>
<comment type="caution">
    <text evidence="10">The sequence shown here is derived from an EMBL/GenBank/DDBJ whole genome shotgun (WGS) entry which is preliminary data.</text>
</comment>
<dbReference type="InterPro" id="IPR003141">
    <property type="entry name" value="Pol/His_phosphatase_N"/>
</dbReference>
<dbReference type="Pfam" id="PF07733">
    <property type="entry name" value="DNA_pol3_alpha"/>
    <property type="match status" value="1"/>
</dbReference>
<dbReference type="GO" id="GO:0006260">
    <property type="term" value="P:DNA replication"/>
    <property type="evidence" value="ECO:0007669"/>
    <property type="project" value="UniProtKB-KW"/>
</dbReference>